<dbReference type="CDD" id="cd00075">
    <property type="entry name" value="HATPase"/>
    <property type="match status" value="1"/>
</dbReference>
<dbReference type="InterPro" id="IPR050736">
    <property type="entry name" value="Sensor_HK_Regulatory"/>
</dbReference>
<keyword evidence="6" id="KW-0808">Transferase</keyword>
<evidence type="ECO:0000256" key="8">
    <source>
        <dbReference type="ARBA" id="ARBA00022777"/>
    </source>
</evidence>
<evidence type="ECO:0000256" key="4">
    <source>
        <dbReference type="ARBA" id="ARBA00022475"/>
    </source>
</evidence>
<organism evidence="14">
    <name type="scientific">marine sediment metagenome</name>
    <dbReference type="NCBI Taxonomy" id="412755"/>
    <lineage>
        <taxon>unclassified sequences</taxon>
        <taxon>metagenomes</taxon>
        <taxon>ecological metagenomes</taxon>
    </lineage>
</organism>
<gene>
    <name evidence="14" type="ORF">LCGC14_1948260</name>
</gene>
<dbReference type="InterPro" id="IPR004358">
    <property type="entry name" value="Sig_transdc_His_kin-like_C"/>
</dbReference>
<keyword evidence="4" id="KW-1003">Cell membrane</keyword>
<keyword evidence="12" id="KW-0812">Transmembrane</keyword>
<dbReference type="PANTHER" id="PTHR43711">
    <property type="entry name" value="TWO-COMPONENT HISTIDINE KINASE"/>
    <property type="match status" value="1"/>
</dbReference>
<feature type="non-terminal residue" evidence="14">
    <location>
        <position position="1"/>
    </location>
</feature>
<dbReference type="AlphaFoldDB" id="A0A0F9FIH8"/>
<evidence type="ECO:0000313" key="14">
    <source>
        <dbReference type="EMBL" id="KKL86083.1"/>
    </source>
</evidence>
<sequence length="364" mass="41407">LQRIEEELLSASPVIKEDGWEDDWKRSSSLIGVPFLLSAGNRILMPEAGGALPDNELSFLEQKRDYSRSFAAREISEYLPLWQDAVYLTDPDIISSRVNFVTTIMWILIVILFTSIIGGGVLVLKTLNSEIVLARQKTTFVANVSHELKTPLTSIRMFAEMLKQGKQPDKEKQARYFDIMVSETERLTRLINNILDFSRMDSGKKHYNKKRVDISRLCFKLVESEHIRAEQNGFKISFKSTVKDSKKGIAYADEEAIKQALLNLLSNAEKYSDKEKDINVETGQENNFLYIDVKDRGRGIPPRHVKKIFNEFYRIDDSLTSRVKGTGLGLSIARRIIRDHGGDIKCFPRDGGGSVFRIKLPVIS</sequence>
<dbReference type="GO" id="GO:0000155">
    <property type="term" value="F:phosphorelay sensor kinase activity"/>
    <property type="evidence" value="ECO:0007669"/>
    <property type="project" value="InterPro"/>
</dbReference>
<accession>A0A0F9FIH8</accession>
<dbReference type="FunFam" id="3.30.565.10:FF:000006">
    <property type="entry name" value="Sensor histidine kinase WalK"/>
    <property type="match status" value="1"/>
</dbReference>
<feature type="domain" description="Histidine kinase" evidence="13">
    <location>
        <begin position="143"/>
        <end position="364"/>
    </location>
</feature>
<evidence type="ECO:0000259" key="13">
    <source>
        <dbReference type="PROSITE" id="PS50109"/>
    </source>
</evidence>
<keyword evidence="8" id="KW-0418">Kinase</keyword>
<evidence type="ECO:0000256" key="12">
    <source>
        <dbReference type="SAM" id="Phobius"/>
    </source>
</evidence>
<feature type="transmembrane region" description="Helical" evidence="12">
    <location>
        <begin position="104"/>
        <end position="127"/>
    </location>
</feature>
<dbReference type="Pfam" id="PF00512">
    <property type="entry name" value="HisKA"/>
    <property type="match status" value="1"/>
</dbReference>
<name>A0A0F9FIH8_9ZZZZ</name>
<dbReference type="PRINTS" id="PR00344">
    <property type="entry name" value="BCTRLSENSOR"/>
</dbReference>
<comment type="caution">
    <text evidence="14">The sequence shown here is derived from an EMBL/GenBank/DDBJ whole genome shotgun (WGS) entry which is preliminary data.</text>
</comment>
<dbReference type="CDD" id="cd00082">
    <property type="entry name" value="HisKA"/>
    <property type="match status" value="1"/>
</dbReference>
<evidence type="ECO:0000256" key="11">
    <source>
        <dbReference type="ARBA" id="ARBA00023136"/>
    </source>
</evidence>
<protein>
    <recommendedName>
        <fullName evidence="3">histidine kinase</fullName>
        <ecNumber evidence="3">2.7.13.3</ecNumber>
    </recommendedName>
</protein>
<comment type="subcellular location">
    <subcellularLocation>
        <location evidence="2">Cell membrane</location>
    </subcellularLocation>
</comment>
<dbReference type="Gene3D" id="1.10.287.130">
    <property type="match status" value="1"/>
</dbReference>
<dbReference type="GO" id="GO:0005886">
    <property type="term" value="C:plasma membrane"/>
    <property type="evidence" value="ECO:0007669"/>
    <property type="project" value="UniProtKB-SubCell"/>
</dbReference>
<keyword evidence="10" id="KW-0902">Two-component regulatory system</keyword>
<dbReference type="SUPFAM" id="SSF47384">
    <property type="entry name" value="Homodimeric domain of signal transducing histidine kinase"/>
    <property type="match status" value="1"/>
</dbReference>
<dbReference type="SMART" id="SM00388">
    <property type="entry name" value="HisKA"/>
    <property type="match status" value="1"/>
</dbReference>
<dbReference type="Pfam" id="PF02518">
    <property type="entry name" value="HATPase_c"/>
    <property type="match status" value="1"/>
</dbReference>
<evidence type="ECO:0000256" key="10">
    <source>
        <dbReference type="ARBA" id="ARBA00023012"/>
    </source>
</evidence>
<dbReference type="InterPro" id="IPR036890">
    <property type="entry name" value="HATPase_C_sf"/>
</dbReference>
<evidence type="ECO:0000256" key="3">
    <source>
        <dbReference type="ARBA" id="ARBA00012438"/>
    </source>
</evidence>
<dbReference type="EMBL" id="LAZR01021218">
    <property type="protein sequence ID" value="KKL86083.1"/>
    <property type="molecule type" value="Genomic_DNA"/>
</dbReference>
<dbReference type="InterPro" id="IPR005467">
    <property type="entry name" value="His_kinase_dom"/>
</dbReference>
<dbReference type="InterPro" id="IPR003594">
    <property type="entry name" value="HATPase_dom"/>
</dbReference>
<comment type="catalytic activity">
    <reaction evidence="1">
        <text>ATP + protein L-histidine = ADP + protein N-phospho-L-histidine.</text>
        <dbReference type="EC" id="2.7.13.3"/>
    </reaction>
</comment>
<dbReference type="SUPFAM" id="SSF55874">
    <property type="entry name" value="ATPase domain of HSP90 chaperone/DNA topoisomerase II/histidine kinase"/>
    <property type="match status" value="1"/>
</dbReference>
<dbReference type="PROSITE" id="PS50109">
    <property type="entry name" value="HIS_KIN"/>
    <property type="match status" value="1"/>
</dbReference>
<evidence type="ECO:0000256" key="5">
    <source>
        <dbReference type="ARBA" id="ARBA00022553"/>
    </source>
</evidence>
<keyword evidence="7" id="KW-0547">Nucleotide-binding</keyword>
<dbReference type="PANTHER" id="PTHR43711:SF31">
    <property type="entry name" value="HISTIDINE KINASE"/>
    <property type="match status" value="1"/>
</dbReference>
<dbReference type="Gene3D" id="3.30.565.10">
    <property type="entry name" value="Histidine kinase-like ATPase, C-terminal domain"/>
    <property type="match status" value="1"/>
</dbReference>
<dbReference type="EC" id="2.7.13.3" evidence="3"/>
<dbReference type="GO" id="GO:0005524">
    <property type="term" value="F:ATP binding"/>
    <property type="evidence" value="ECO:0007669"/>
    <property type="project" value="UniProtKB-KW"/>
</dbReference>
<evidence type="ECO:0000256" key="1">
    <source>
        <dbReference type="ARBA" id="ARBA00000085"/>
    </source>
</evidence>
<dbReference type="FunFam" id="1.10.287.130:FF:000008">
    <property type="entry name" value="Two-component sensor histidine kinase"/>
    <property type="match status" value="1"/>
</dbReference>
<keyword evidence="11 12" id="KW-0472">Membrane</keyword>
<keyword evidence="5" id="KW-0597">Phosphoprotein</keyword>
<keyword evidence="12" id="KW-1133">Transmembrane helix</keyword>
<evidence type="ECO:0000256" key="6">
    <source>
        <dbReference type="ARBA" id="ARBA00022679"/>
    </source>
</evidence>
<reference evidence="14" key="1">
    <citation type="journal article" date="2015" name="Nature">
        <title>Complex archaea that bridge the gap between prokaryotes and eukaryotes.</title>
        <authorList>
            <person name="Spang A."/>
            <person name="Saw J.H."/>
            <person name="Jorgensen S.L."/>
            <person name="Zaremba-Niedzwiedzka K."/>
            <person name="Martijn J."/>
            <person name="Lind A.E."/>
            <person name="van Eijk R."/>
            <person name="Schleper C."/>
            <person name="Guy L."/>
            <person name="Ettema T.J."/>
        </authorList>
    </citation>
    <scope>NUCLEOTIDE SEQUENCE</scope>
</reference>
<evidence type="ECO:0000256" key="9">
    <source>
        <dbReference type="ARBA" id="ARBA00022840"/>
    </source>
</evidence>
<evidence type="ECO:0000256" key="7">
    <source>
        <dbReference type="ARBA" id="ARBA00022741"/>
    </source>
</evidence>
<dbReference type="InterPro" id="IPR003661">
    <property type="entry name" value="HisK_dim/P_dom"/>
</dbReference>
<dbReference type="SMART" id="SM00387">
    <property type="entry name" value="HATPase_c"/>
    <property type="match status" value="1"/>
</dbReference>
<keyword evidence="9" id="KW-0067">ATP-binding</keyword>
<proteinExistence type="predicted"/>
<dbReference type="InterPro" id="IPR036097">
    <property type="entry name" value="HisK_dim/P_sf"/>
</dbReference>
<evidence type="ECO:0000256" key="2">
    <source>
        <dbReference type="ARBA" id="ARBA00004236"/>
    </source>
</evidence>